<keyword evidence="2" id="KW-1185">Reference proteome</keyword>
<dbReference type="RefSeq" id="WP_222136205.1">
    <property type="nucleotide sequence ID" value="NZ_JAILXK010000001.1"/>
</dbReference>
<reference evidence="1" key="1">
    <citation type="submission" date="2021-08" db="EMBL/GenBank/DDBJ databases">
        <title>Sphingopyxis panaciterrulae sp. nov., isolated from the surface water of the Yellow Sea.</title>
        <authorList>
            <person name="Gao Z."/>
            <person name="Zhang D."/>
            <person name="Zhang A."/>
        </authorList>
    </citation>
    <scope>NUCLEOTIDE SEQUENCE</scope>
    <source>
        <strain evidence="1">XHP0097</strain>
    </source>
</reference>
<evidence type="ECO:0000313" key="2">
    <source>
        <dbReference type="Proteomes" id="UP001166571"/>
    </source>
</evidence>
<comment type="caution">
    <text evidence="1">The sequence shown here is derived from an EMBL/GenBank/DDBJ whole genome shotgun (WGS) entry which is preliminary data.</text>
</comment>
<evidence type="ECO:0000313" key="1">
    <source>
        <dbReference type="EMBL" id="MBY4636934.1"/>
    </source>
</evidence>
<proteinExistence type="predicted"/>
<accession>A0ABS7ME50</accession>
<organism evidence="1 2">
    <name type="scientific">Sphingopyxis jiangsuensis</name>
    <dbReference type="NCBI Taxonomy" id="2871171"/>
    <lineage>
        <taxon>Bacteria</taxon>
        <taxon>Pseudomonadati</taxon>
        <taxon>Pseudomonadota</taxon>
        <taxon>Alphaproteobacteria</taxon>
        <taxon>Sphingomonadales</taxon>
        <taxon>Sphingomonadaceae</taxon>
        <taxon>Sphingopyxis</taxon>
    </lineage>
</organism>
<dbReference type="EMBL" id="JAILXK010000001">
    <property type="protein sequence ID" value="MBY4636934.1"/>
    <property type="molecule type" value="Genomic_DNA"/>
</dbReference>
<protein>
    <submittedName>
        <fullName evidence="1">Uncharacterized protein</fullName>
    </submittedName>
</protein>
<dbReference type="Proteomes" id="UP001166571">
    <property type="component" value="Unassembled WGS sequence"/>
</dbReference>
<sequence>MADRYSDAPFLRFVDAWVLKAIGHLDKATEEYCVAMVPHLERSFGLRGSWDEIVAQRMDFDAGLAARIQAIWTEGKARFEEANGRPAEPVQFAMIFVDRNFSNI</sequence>
<name>A0ABS7ME50_9SPHN</name>
<gene>
    <name evidence="1" type="ORF">K5P26_07265</name>
</gene>